<comment type="caution">
    <text evidence="1">The sequence shown here is derived from an EMBL/GenBank/DDBJ whole genome shotgun (WGS) entry which is preliminary data.</text>
</comment>
<organism evidence="1 2">
    <name type="scientific">Subtercola frigoramans</name>
    <dbReference type="NCBI Taxonomy" id="120298"/>
    <lineage>
        <taxon>Bacteria</taxon>
        <taxon>Bacillati</taxon>
        <taxon>Actinomycetota</taxon>
        <taxon>Actinomycetes</taxon>
        <taxon>Micrococcales</taxon>
        <taxon>Microbacteriaceae</taxon>
        <taxon>Subtercola</taxon>
    </lineage>
</organism>
<proteinExistence type="predicted"/>
<dbReference type="EMBL" id="JAFBBU010000001">
    <property type="protein sequence ID" value="MBM7470622.1"/>
    <property type="molecule type" value="Genomic_DNA"/>
</dbReference>
<sequence length="89" mass="9551">MTQVLKVTVDRHEFYLAPDASAEELSRTIADVIRAGGGLVRLPTRPDQQITVLISPGVPVVIEQFDGYDGPKSASGVDAPAAGFDYDDY</sequence>
<evidence type="ECO:0000313" key="2">
    <source>
        <dbReference type="Proteomes" id="UP000776164"/>
    </source>
</evidence>
<protein>
    <submittedName>
        <fullName evidence="1">Uncharacterized protein</fullName>
    </submittedName>
</protein>
<gene>
    <name evidence="1" type="ORF">JOE66_000256</name>
</gene>
<name>A0ABS2L0N4_9MICO</name>
<dbReference type="RefSeq" id="WP_205106348.1">
    <property type="nucleotide sequence ID" value="NZ_BAAAHT010000018.1"/>
</dbReference>
<dbReference type="Proteomes" id="UP000776164">
    <property type="component" value="Unassembled WGS sequence"/>
</dbReference>
<reference evidence="1 2" key="1">
    <citation type="submission" date="2021-01" db="EMBL/GenBank/DDBJ databases">
        <title>Sequencing the genomes of 1000 actinobacteria strains.</title>
        <authorList>
            <person name="Klenk H.-P."/>
        </authorList>
    </citation>
    <scope>NUCLEOTIDE SEQUENCE [LARGE SCALE GENOMIC DNA]</scope>
    <source>
        <strain evidence="1 2">DSM 13057</strain>
    </source>
</reference>
<evidence type="ECO:0000313" key="1">
    <source>
        <dbReference type="EMBL" id="MBM7470622.1"/>
    </source>
</evidence>
<keyword evidence="2" id="KW-1185">Reference proteome</keyword>
<accession>A0ABS2L0N4</accession>